<name>A0A821UKH9_9NEOP</name>
<dbReference type="OrthoDB" id="10052789at2759"/>
<protein>
    <recommendedName>
        <fullName evidence="1">ISXO2-like transposase domain-containing protein</fullName>
    </recommendedName>
</protein>
<keyword evidence="3" id="KW-1185">Reference proteome</keyword>
<accession>A0A821UKH9</accession>
<dbReference type="AlphaFoldDB" id="A0A821UKH9"/>
<gene>
    <name evidence="2" type="ORF">PMACD_LOCUS10515</name>
</gene>
<dbReference type="PANTHER" id="PTHR47163:SF2">
    <property type="entry name" value="SI:DKEY-17M8.2"/>
    <property type="match status" value="1"/>
</dbReference>
<organism evidence="2 3">
    <name type="scientific">Pieris macdunnoughi</name>
    <dbReference type="NCBI Taxonomy" id="345717"/>
    <lineage>
        <taxon>Eukaryota</taxon>
        <taxon>Metazoa</taxon>
        <taxon>Ecdysozoa</taxon>
        <taxon>Arthropoda</taxon>
        <taxon>Hexapoda</taxon>
        <taxon>Insecta</taxon>
        <taxon>Pterygota</taxon>
        <taxon>Neoptera</taxon>
        <taxon>Endopterygota</taxon>
        <taxon>Lepidoptera</taxon>
        <taxon>Glossata</taxon>
        <taxon>Ditrysia</taxon>
        <taxon>Papilionoidea</taxon>
        <taxon>Pieridae</taxon>
        <taxon>Pierinae</taxon>
        <taxon>Pieris</taxon>
    </lineage>
</organism>
<dbReference type="InterPro" id="IPR053164">
    <property type="entry name" value="IS1016-like_transposase"/>
</dbReference>
<dbReference type="Proteomes" id="UP000663880">
    <property type="component" value="Unassembled WGS sequence"/>
</dbReference>
<dbReference type="EMBL" id="CAJOBZ010000031">
    <property type="protein sequence ID" value="CAF4891578.1"/>
    <property type="molecule type" value="Genomic_DNA"/>
</dbReference>
<reference evidence="2" key="1">
    <citation type="submission" date="2021-02" db="EMBL/GenBank/DDBJ databases">
        <authorList>
            <person name="Steward A R."/>
        </authorList>
    </citation>
    <scope>NUCLEOTIDE SEQUENCE</scope>
</reference>
<dbReference type="Pfam" id="PF12762">
    <property type="entry name" value="DDE_Tnp_IS1595"/>
    <property type="match status" value="1"/>
</dbReference>
<feature type="domain" description="ISXO2-like transposase" evidence="1">
    <location>
        <begin position="24"/>
        <end position="152"/>
    </location>
</feature>
<dbReference type="SMART" id="SM01126">
    <property type="entry name" value="DDE_Tnp_IS1595"/>
    <property type="match status" value="1"/>
</dbReference>
<evidence type="ECO:0000313" key="3">
    <source>
        <dbReference type="Proteomes" id="UP000663880"/>
    </source>
</evidence>
<sequence length="174" mass="20803">MGVVLNLNRLQAQRLLDRLLRTIIILGRHIEGHWVLGMIEDNSEDLRLEVCSDNIRSAEVLVPLIQKHVEVGTTIHTDFWRAYDCLSEHGYLHKKVNHSDPDNPFVAEDGTHTHRIESQWRAVKRFFKKDNYNYNNTENFTDHLYEYLWRRNNIKYKKDPLIRVIKYVYKLNTD</sequence>
<proteinExistence type="predicted"/>
<dbReference type="InterPro" id="IPR024445">
    <property type="entry name" value="Tnp_ISXO2-like"/>
</dbReference>
<evidence type="ECO:0000259" key="1">
    <source>
        <dbReference type="SMART" id="SM01126"/>
    </source>
</evidence>
<evidence type="ECO:0000313" key="2">
    <source>
        <dbReference type="EMBL" id="CAF4891578.1"/>
    </source>
</evidence>
<comment type="caution">
    <text evidence="2">The sequence shown here is derived from an EMBL/GenBank/DDBJ whole genome shotgun (WGS) entry which is preliminary data.</text>
</comment>
<dbReference type="PANTHER" id="PTHR47163">
    <property type="entry name" value="DDE_TNP_IS1595 DOMAIN-CONTAINING PROTEIN"/>
    <property type="match status" value="1"/>
</dbReference>